<reference evidence="3" key="2">
    <citation type="submission" date="2022-03" db="EMBL/GenBank/DDBJ databases">
        <title>Draft title - Genomic analysis of global carrot germplasm unveils the trajectory of domestication and the origin of high carotenoid orange carrot.</title>
        <authorList>
            <person name="Iorizzo M."/>
            <person name="Ellison S."/>
            <person name="Senalik D."/>
            <person name="Macko-Podgorni A."/>
            <person name="Grzebelus D."/>
            <person name="Bostan H."/>
            <person name="Rolling W."/>
            <person name="Curaba J."/>
            <person name="Simon P."/>
        </authorList>
    </citation>
    <scope>NUCLEOTIDE SEQUENCE</scope>
    <source>
        <tissue evidence="3">Leaf</tissue>
    </source>
</reference>
<dbReference type="SUPFAM" id="SSF47473">
    <property type="entry name" value="EF-hand"/>
    <property type="match status" value="1"/>
</dbReference>
<dbReference type="OMA" id="HMWFSSW"/>
<proteinExistence type="predicted"/>
<dbReference type="Pfam" id="PF00036">
    <property type="entry name" value="EF-hand_1"/>
    <property type="match status" value="1"/>
</dbReference>
<dbReference type="Gramene" id="KZN02146">
    <property type="protein sequence ID" value="KZN02146"/>
    <property type="gene ID" value="DCAR_010900"/>
</dbReference>
<dbReference type="Gene3D" id="1.10.238.10">
    <property type="entry name" value="EF-hand"/>
    <property type="match status" value="1"/>
</dbReference>
<dbReference type="Proteomes" id="UP000077755">
    <property type="component" value="Chromosome 3"/>
</dbReference>
<dbReference type="InterPro" id="IPR011992">
    <property type="entry name" value="EF-hand-dom_pair"/>
</dbReference>
<reference evidence="3" key="1">
    <citation type="journal article" date="2016" name="Nat. Genet.">
        <title>A high-quality carrot genome assembly provides new insights into carotenoid accumulation and asterid genome evolution.</title>
        <authorList>
            <person name="Iorizzo M."/>
            <person name="Ellison S."/>
            <person name="Senalik D."/>
            <person name="Zeng P."/>
            <person name="Satapoomin P."/>
            <person name="Huang J."/>
            <person name="Bowman M."/>
            <person name="Iovene M."/>
            <person name="Sanseverino W."/>
            <person name="Cavagnaro P."/>
            <person name="Yildiz M."/>
            <person name="Macko-Podgorni A."/>
            <person name="Moranska E."/>
            <person name="Grzebelus E."/>
            <person name="Grzebelus D."/>
            <person name="Ashrafi H."/>
            <person name="Zheng Z."/>
            <person name="Cheng S."/>
            <person name="Spooner D."/>
            <person name="Van Deynze A."/>
            <person name="Simon P."/>
        </authorList>
    </citation>
    <scope>NUCLEOTIDE SEQUENCE</scope>
    <source>
        <tissue evidence="3">Leaf</tissue>
    </source>
</reference>
<evidence type="ECO:0000313" key="4">
    <source>
        <dbReference type="Proteomes" id="UP000077755"/>
    </source>
</evidence>
<dbReference type="SMART" id="SM00054">
    <property type="entry name" value="EFh"/>
    <property type="match status" value="1"/>
</dbReference>
<evidence type="ECO:0000256" key="1">
    <source>
        <dbReference type="ARBA" id="ARBA00022737"/>
    </source>
</evidence>
<dbReference type="GO" id="GO:0005509">
    <property type="term" value="F:calcium ion binding"/>
    <property type="evidence" value="ECO:0007669"/>
    <property type="project" value="InterPro"/>
</dbReference>
<dbReference type="InterPro" id="IPR050145">
    <property type="entry name" value="Centrin_CML-like"/>
</dbReference>
<accession>A0A166AZD1</accession>
<dbReference type="CDD" id="cd00051">
    <property type="entry name" value="EFh"/>
    <property type="match status" value="1"/>
</dbReference>
<organism evidence="3 4">
    <name type="scientific">Daucus carota subsp. sativus</name>
    <name type="common">Carrot</name>
    <dbReference type="NCBI Taxonomy" id="79200"/>
    <lineage>
        <taxon>Eukaryota</taxon>
        <taxon>Viridiplantae</taxon>
        <taxon>Streptophyta</taxon>
        <taxon>Embryophyta</taxon>
        <taxon>Tracheophyta</taxon>
        <taxon>Spermatophyta</taxon>
        <taxon>Magnoliopsida</taxon>
        <taxon>eudicotyledons</taxon>
        <taxon>Gunneridae</taxon>
        <taxon>Pentapetalae</taxon>
        <taxon>asterids</taxon>
        <taxon>campanulids</taxon>
        <taxon>Apiales</taxon>
        <taxon>Apiaceae</taxon>
        <taxon>Apioideae</taxon>
        <taxon>Scandiceae</taxon>
        <taxon>Daucinae</taxon>
        <taxon>Daucus</taxon>
        <taxon>Daucus sect. Daucus</taxon>
    </lineage>
</organism>
<sequence length="97" mass="11606">MAFTSCIHMEPNREMTVEEFRAWLRRYDMDHDGKINREELAEALRSLRIWFGWWKAREGIKAADSDGNGYINNSKEIEKLVKYAQKNLHMKITKNSW</sequence>
<name>A0A166AZD1_DAUCS</name>
<dbReference type="AlphaFoldDB" id="A0A166AZD1"/>
<keyword evidence="4" id="KW-1185">Reference proteome</keyword>
<dbReference type="InterPro" id="IPR018247">
    <property type="entry name" value="EF_Hand_1_Ca_BS"/>
</dbReference>
<dbReference type="PANTHER" id="PTHR23050">
    <property type="entry name" value="CALCIUM BINDING PROTEIN"/>
    <property type="match status" value="1"/>
</dbReference>
<keyword evidence="2" id="KW-0106">Calcium</keyword>
<dbReference type="PROSITE" id="PS50222">
    <property type="entry name" value="EF_HAND_2"/>
    <property type="match status" value="1"/>
</dbReference>
<dbReference type="InterPro" id="IPR002048">
    <property type="entry name" value="EF_hand_dom"/>
</dbReference>
<keyword evidence="1" id="KW-0677">Repeat</keyword>
<gene>
    <name evidence="3" type="ORF">DCAR_0312376</name>
</gene>
<dbReference type="PROSITE" id="PS00018">
    <property type="entry name" value="EF_HAND_1"/>
    <property type="match status" value="1"/>
</dbReference>
<dbReference type="EMBL" id="CP093345">
    <property type="protein sequence ID" value="WOG93095.1"/>
    <property type="molecule type" value="Genomic_DNA"/>
</dbReference>
<evidence type="ECO:0000313" key="3">
    <source>
        <dbReference type="EMBL" id="WOG93095.1"/>
    </source>
</evidence>
<evidence type="ECO:0000256" key="2">
    <source>
        <dbReference type="ARBA" id="ARBA00022837"/>
    </source>
</evidence>
<protein>
    <submittedName>
        <fullName evidence="3">Uncharacterized protein</fullName>
    </submittedName>
</protein>